<accession>A0A0S7WPT6</accession>
<dbReference type="Gene3D" id="2.60.120.10">
    <property type="entry name" value="Jelly Rolls"/>
    <property type="match status" value="1"/>
</dbReference>
<comment type="caution">
    <text evidence="1">The sequence shown here is derived from an EMBL/GenBank/DDBJ whole genome shotgun (WGS) entry which is preliminary data.</text>
</comment>
<protein>
    <recommendedName>
        <fullName evidence="3">Cupin 2 conserved barrel domain-containing protein</fullName>
    </recommendedName>
</protein>
<sequence length="122" mass="13335">MKYTRVYADADGESHFEDVELELTPTDFAPPAPPLNLSPLTSASRFGFVSASPGWYGDWHPTPCRQIFFYLSGETEGEVSDGEVRRFGPGSVTLLEDTTGKGHRSRVVGDADVLLAVVQLED</sequence>
<dbReference type="InterPro" id="IPR011051">
    <property type="entry name" value="RmlC_Cupin_sf"/>
</dbReference>
<dbReference type="EMBL" id="LIZS01000074">
    <property type="protein sequence ID" value="KPJ52155.1"/>
    <property type="molecule type" value="Genomic_DNA"/>
</dbReference>
<dbReference type="PATRIC" id="fig|1703770.3.peg.640"/>
<evidence type="ECO:0008006" key="3">
    <source>
        <dbReference type="Google" id="ProtNLM"/>
    </source>
</evidence>
<dbReference type="InterPro" id="IPR014710">
    <property type="entry name" value="RmlC-like_jellyroll"/>
</dbReference>
<organism evidence="1 2">
    <name type="scientific">candidate division TA06 bacterium DG_24</name>
    <dbReference type="NCBI Taxonomy" id="1703770"/>
    <lineage>
        <taxon>Bacteria</taxon>
        <taxon>Bacteria division TA06</taxon>
    </lineage>
</organism>
<dbReference type="STRING" id="1703770.AMJ39_08520"/>
<dbReference type="AlphaFoldDB" id="A0A0S7WPT6"/>
<reference evidence="1 2" key="1">
    <citation type="journal article" date="2015" name="Microbiome">
        <title>Genomic resolution of linkages in carbon, nitrogen, and sulfur cycling among widespread estuary sediment bacteria.</title>
        <authorList>
            <person name="Baker B.J."/>
            <person name="Lazar C.S."/>
            <person name="Teske A.P."/>
            <person name="Dick G.J."/>
        </authorList>
    </citation>
    <scope>NUCLEOTIDE SEQUENCE [LARGE SCALE GENOMIC DNA]</scope>
    <source>
        <strain evidence="1">DG_24</strain>
    </source>
</reference>
<name>A0A0S7WPT6_UNCT6</name>
<dbReference type="SUPFAM" id="SSF51182">
    <property type="entry name" value="RmlC-like cupins"/>
    <property type="match status" value="1"/>
</dbReference>
<evidence type="ECO:0000313" key="1">
    <source>
        <dbReference type="EMBL" id="KPJ52155.1"/>
    </source>
</evidence>
<gene>
    <name evidence="1" type="ORF">AMJ39_08520</name>
</gene>
<proteinExistence type="predicted"/>
<evidence type="ECO:0000313" key="2">
    <source>
        <dbReference type="Proteomes" id="UP000052008"/>
    </source>
</evidence>
<dbReference type="Proteomes" id="UP000052008">
    <property type="component" value="Unassembled WGS sequence"/>
</dbReference>